<dbReference type="InterPro" id="IPR011528">
    <property type="entry name" value="NERD"/>
</dbReference>
<feature type="compositionally biased region" description="Pro residues" evidence="1">
    <location>
        <begin position="264"/>
        <end position="288"/>
    </location>
</feature>
<dbReference type="PROSITE" id="PS50965">
    <property type="entry name" value="NERD"/>
    <property type="match status" value="1"/>
</dbReference>
<accession>A0A125U080</accession>
<dbReference type="EMBL" id="JAJA02000001">
    <property type="protein sequence ID" value="KWS02465.1"/>
    <property type="molecule type" value="Genomic_DNA"/>
</dbReference>
<feature type="region of interest" description="Disordered" evidence="1">
    <location>
        <begin position="261"/>
        <end position="295"/>
    </location>
</feature>
<evidence type="ECO:0000313" key="4">
    <source>
        <dbReference type="Proteomes" id="UP000023435"/>
    </source>
</evidence>
<keyword evidence="4" id="KW-1185">Reference proteome</keyword>
<protein>
    <submittedName>
        <fullName evidence="3">NERD domain protein</fullName>
    </submittedName>
</protein>
<evidence type="ECO:0000259" key="2">
    <source>
        <dbReference type="PROSITE" id="PS50965"/>
    </source>
</evidence>
<dbReference type="Pfam" id="PF08378">
    <property type="entry name" value="NERD"/>
    <property type="match status" value="1"/>
</dbReference>
<dbReference type="OrthoDB" id="5500241at2"/>
<reference evidence="3 4" key="1">
    <citation type="journal article" date="2014" name="Genome Announc.">
        <title>Draft Genome Sequence of Lysobacter capsici AZ78, a Bacterium Antagonistic to Plant-Pathogenic Oomycetes.</title>
        <authorList>
            <person name="Puopolo G."/>
            <person name="Sonego P."/>
            <person name="Engelen K."/>
            <person name="Pertot I."/>
        </authorList>
    </citation>
    <scope>NUCLEOTIDE SEQUENCE [LARGE SCALE GENOMIC DNA]</scope>
    <source>
        <strain evidence="3 4">AZ78</strain>
    </source>
</reference>
<name>A0A125U080_9GAMM</name>
<comment type="caution">
    <text evidence="3">The sequence shown here is derived from an EMBL/GenBank/DDBJ whole genome shotgun (WGS) entry which is preliminary data.</text>
</comment>
<evidence type="ECO:0000313" key="3">
    <source>
        <dbReference type="EMBL" id="KWS02465.1"/>
    </source>
</evidence>
<organism evidence="3 4">
    <name type="scientific">Lysobacter capsici AZ78</name>
    <dbReference type="NCBI Taxonomy" id="1444315"/>
    <lineage>
        <taxon>Bacteria</taxon>
        <taxon>Pseudomonadati</taxon>
        <taxon>Pseudomonadota</taxon>
        <taxon>Gammaproteobacteria</taxon>
        <taxon>Lysobacterales</taxon>
        <taxon>Lysobacteraceae</taxon>
        <taxon>Lysobacter</taxon>
    </lineage>
</organism>
<feature type="domain" description="NERD" evidence="2">
    <location>
        <begin position="48"/>
        <end position="168"/>
    </location>
</feature>
<dbReference type="Proteomes" id="UP000023435">
    <property type="component" value="Unassembled WGS sequence"/>
</dbReference>
<dbReference type="AlphaFoldDB" id="A0A125U080"/>
<dbReference type="RefSeq" id="WP_051547635.1">
    <property type="nucleotide sequence ID" value="NZ_JAJA02000001.1"/>
</dbReference>
<sequence>MLGRKGDTCVLIKSKDDESAFLKELELRAAGTGPSAKQAASELRIRKAGLKGEAESAYLIDFHFERSPNWAVIHDLRLEHRGRTAQIDHLLINRWLDIYVLESKHFNAGLKITQDGEFLRWDDYRKTYTGMASPLEQNERHIAVLRDVTQTLEWPQRLGLRIAPTFHSLILIAPTARIDRAKRFDSSRVIKADQLKKQIDKSFETENAFLGLLKTTAKLVSGETVEFVARRLIALHRPLVRGQQSEPVAAAVTPSGKVRIEPTIAPPPLPSPPPLPPRLPSQATPPAPTIAATSAPTEQATAPACKTCSAKAGEILYGKFGYYFKCDACAGNTTIRFNCHPGHKPRLRKDGSAFYRECADCGSSALYHRNRT</sequence>
<gene>
    <name evidence="3" type="ORF">AZ78_0009</name>
</gene>
<evidence type="ECO:0000256" key="1">
    <source>
        <dbReference type="SAM" id="MobiDB-lite"/>
    </source>
</evidence>
<proteinExistence type="predicted"/>